<dbReference type="EMBL" id="JARPOI010000001">
    <property type="protein sequence ID" value="KAJ9189523.1"/>
    <property type="molecule type" value="Genomic_DNA"/>
</dbReference>
<evidence type="ECO:0000313" key="2">
    <source>
        <dbReference type="Proteomes" id="UP001174677"/>
    </source>
</evidence>
<sequence length="161" mass="18111">MGRVGEDSFVEGGDESMFISPSQLKPEYGFGYQYPQQGSFGNLEFMGYPQYPPFIPYPPYFPLFNPYPMYPPQQYPQSSSITMGTQNPIEGVMREQIPSPPLAIPTVPTQEARTSRQGKANMIDYSKLDAPKYKEGDVPFKYVKAIKMIANKLDASDSRAI</sequence>
<name>A0ABQ9NCL2_HEVBR</name>
<gene>
    <name evidence="1" type="ORF">P3X46_000805</name>
</gene>
<accession>A0ABQ9NCL2</accession>
<protein>
    <submittedName>
        <fullName evidence="1">Uncharacterized protein</fullName>
    </submittedName>
</protein>
<dbReference type="Proteomes" id="UP001174677">
    <property type="component" value="Chromosome 1"/>
</dbReference>
<reference evidence="1" key="1">
    <citation type="journal article" date="2023" name="Plant Biotechnol. J.">
        <title>Chromosome-level wild Hevea brasiliensis genome provides new tools for genomic-assisted breeding and valuable loci to elevate rubber yield.</title>
        <authorList>
            <person name="Cheng H."/>
            <person name="Song X."/>
            <person name="Hu Y."/>
            <person name="Wu T."/>
            <person name="Yang Q."/>
            <person name="An Z."/>
            <person name="Feng S."/>
            <person name="Deng Z."/>
            <person name="Wu W."/>
            <person name="Zeng X."/>
            <person name="Tu M."/>
            <person name="Wang X."/>
            <person name="Huang H."/>
        </authorList>
    </citation>
    <scope>NUCLEOTIDE SEQUENCE</scope>
    <source>
        <strain evidence="1">MT/VB/25A 57/8</strain>
    </source>
</reference>
<evidence type="ECO:0000313" key="1">
    <source>
        <dbReference type="EMBL" id="KAJ9189523.1"/>
    </source>
</evidence>
<comment type="caution">
    <text evidence="1">The sequence shown here is derived from an EMBL/GenBank/DDBJ whole genome shotgun (WGS) entry which is preliminary data.</text>
</comment>
<keyword evidence="2" id="KW-1185">Reference proteome</keyword>
<organism evidence="1 2">
    <name type="scientific">Hevea brasiliensis</name>
    <name type="common">Para rubber tree</name>
    <name type="synonym">Siphonia brasiliensis</name>
    <dbReference type="NCBI Taxonomy" id="3981"/>
    <lineage>
        <taxon>Eukaryota</taxon>
        <taxon>Viridiplantae</taxon>
        <taxon>Streptophyta</taxon>
        <taxon>Embryophyta</taxon>
        <taxon>Tracheophyta</taxon>
        <taxon>Spermatophyta</taxon>
        <taxon>Magnoliopsida</taxon>
        <taxon>eudicotyledons</taxon>
        <taxon>Gunneridae</taxon>
        <taxon>Pentapetalae</taxon>
        <taxon>rosids</taxon>
        <taxon>fabids</taxon>
        <taxon>Malpighiales</taxon>
        <taxon>Euphorbiaceae</taxon>
        <taxon>Crotonoideae</taxon>
        <taxon>Micrandreae</taxon>
        <taxon>Hevea</taxon>
    </lineage>
</organism>
<proteinExistence type="predicted"/>